<dbReference type="Pfam" id="PF01693">
    <property type="entry name" value="Cauli_VI"/>
    <property type="match status" value="1"/>
</dbReference>
<reference evidence="14" key="1">
    <citation type="journal article" date="2010" name="Genome Biol.">
        <title>Genome sequence of the necrotrophic plant pathogen Pythium ultimum reveals original pathogenicity mechanisms and effector repertoire.</title>
        <authorList>
            <person name="Levesque C.A."/>
            <person name="Brouwer H."/>
            <person name="Cano L."/>
            <person name="Hamilton J.P."/>
            <person name="Holt C."/>
            <person name="Huitema E."/>
            <person name="Raffaele S."/>
            <person name="Robideau G.P."/>
            <person name="Thines M."/>
            <person name="Win J."/>
            <person name="Zerillo M.M."/>
            <person name="Beakes G.W."/>
            <person name="Boore J.L."/>
            <person name="Busam D."/>
            <person name="Dumas B."/>
            <person name="Ferriera S."/>
            <person name="Fuerstenberg S.I."/>
            <person name="Gachon C.M."/>
            <person name="Gaulin E."/>
            <person name="Govers F."/>
            <person name="Grenville-Briggs L."/>
            <person name="Horner N."/>
            <person name="Hostetler J."/>
            <person name="Jiang R.H."/>
            <person name="Johnson J."/>
            <person name="Krajaejun T."/>
            <person name="Lin H."/>
            <person name="Meijer H.J."/>
            <person name="Moore B."/>
            <person name="Morris P."/>
            <person name="Phuntmart V."/>
            <person name="Puiu D."/>
            <person name="Shetty J."/>
            <person name="Stajich J.E."/>
            <person name="Tripathy S."/>
            <person name="Wawra S."/>
            <person name="van West P."/>
            <person name="Whitty B.R."/>
            <person name="Coutinho P.M."/>
            <person name="Henrissat B."/>
            <person name="Martin F."/>
            <person name="Thomas P.D."/>
            <person name="Tyler B.M."/>
            <person name="De Vries R.P."/>
            <person name="Kamoun S."/>
            <person name="Yandell M."/>
            <person name="Tisserat N."/>
            <person name="Buell C.R."/>
        </authorList>
    </citation>
    <scope>NUCLEOTIDE SEQUENCE</scope>
    <source>
        <strain evidence="14">DAOM:BR144</strain>
    </source>
</reference>
<evidence type="ECO:0000256" key="2">
    <source>
        <dbReference type="ARBA" id="ARBA00001946"/>
    </source>
</evidence>
<protein>
    <recommendedName>
        <fullName evidence="6">Ribonuclease H</fullName>
        <ecNumber evidence="5">3.1.26.4</ecNumber>
    </recommendedName>
</protein>
<dbReference type="Pfam" id="PF00075">
    <property type="entry name" value="RNase_H"/>
    <property type="match status" value="1"/>
</dbReference>
<proteinExistence type="inferred from homology"/>
<dbReference type="EC" id="3.1.26.4" evidence="5"/>
<dbReference type="OMA" id="NSMTNWI"/>
<organism evidence="13 14">
    <name type="scientific">Globisporangium ultimum (strain ATCC 200006 / CBS 805.95 / DAOM BR144)</name>
    <name type="common">Pythium ultimum</name>
    <dbReference type="NCBI Taxonomy" id="431595"/>
    <lineage>
        <taxon>Eukaryota</taxon>
        <taxon>Sar</taxon>
        <taxon>Stramenopiles</taxon>
        <taxon>Oomycota</taxon>
        <taxon>Peronosporomycetes</taxon>
        <taxon>Pythiales</taxon>
        <taxon>Pythiaceae</taxon>
        <taxon>Globisporangium</taxon>
    </lineage>
</organism>
<dbReference type="InterPro" id="IPR012337">
    <property type="entry name" value="RNaseH-like_sf"/>
</dbReference>
<dbReference type="FunFam" id="3.40.970.10:FF:000002">
    <property type="entry name" value="Ribonuclease H"/>
    <property type="match status" value="1"/>
</dbReference>
<dbReference type="eggNOG" id="KOG3752">
    <property type="taxonomic scope" value="Eukaryota"/>
</dbReference>
<dbReference type="GO" id="GO:0043137">
    <property type="term" value="P:DNA replication, removal of RNA primer"/>
    <property type="evidence" value="ECO:0007669"/>
    <property type="project" value="TreeGrafter"/>
</dbReference>
<evidence type="ECO:0000313" key="13">
    <source>
        <dbReference type="EnsemblProtists" id="PYU1_T002957"/>
    </source>
</evidence>
<evidence type="ECO:0000256" key="9">
    <source>
        <dbReference type="ARBA" id="ARBA00022759"/>
    </source>
</evidence>
<dbReference type="InterPro" id="IPR002156">
    <property type="entry name" value="RNaseH_domain"/>
</dbReference>
<evidence type="ECO:0000256" key="6">
    <source>
        <dbReference type="ARBA" id="ARBA00017721"/>
    </source>
</evidence>
<evidence type="ECO:0000256" key="11">
    <source>
        <dbReference type="ARBA" id="ARBA00022842"/>
    </source>
</evidence>
<dbReference type="GO" id="GO:0004523">
    <property type="term" value="F:RNA-DNA hybrid ribonuclease activity"/>
    <property type="evidence" value="ECO:0007669"/>
    <property type="project" value="UniProtKB-EC"/>
</dbReference>
<dbReference type="Proteomes" id="UP000019132">
    <property type="component" value="Unassembled WGS sequence"/>
</dbReference>
<evidence type="ECO:0000313" key="14">
    <source>
        <dbReference type="Proteomes" id="UP000019132"/>
    </source>
</evidence>
<dbReference type="STRING" id="431595.K3WDB6"/>
<accession>K3WDB6</accession>
<evidence type="ECO:0000256" key="3">
    <source>
        <dbReference type="ARBA" id="ARBA00004065"/>
    </source>
</evidence>
<dbReference type="PANTHER" id="PTHR10642">
    <property type="entry name" value="RIBONUCLEASE H1"/>
    <property type="match status" value="1"/>
</dbReference>
<dbReference type="InterPro" id="IPR036397">
    <property type="entry name" value="RNaseH_sf"/>
</dbReference>
<reference evidence="14" key="2">
    <citation type="submission" date="2010-04" db="EMBL/GenBank/DDBJ databases">
        <authorList>
            <person name="Buell R."/>
            <person name="Hamilton J."/>
            <person name="Hostetler J."/>
        </authorList>
    </citation>
    <scope>NUCLEOTIDE SEQUENCE [LARGE SCALE GENOMIC DNA]</scope>
    <source>
        <strain evidence="14">DAOM:BR144</strain>
    </source>
</reference>
<evidence type="ECO:0000256" key="1">
    <source>
        <dbReference type="ARBA" id="ARBA00000077"/>
    </source>
</evidence>
<name>K3WDB6_GLOUD</name>
<evidence type="ECO:0000256" key="8">
    <source>
        <dbReference type="ARBA" id="ARBA00022723"/>
    </source>
</evidence>
<comment type="function">
    <text evidence="3">Endonuclease that specifically degrades the RNA of RNA-DNA hybrids.</text>
</comment>
<dbReference type="Gene3D" id="3.30.420.10">
    <property type="entry name" value="Ribonuclease H-like superfamily/Ribonuclease H"/>
    <property type="match status" value="1"/>
</dbReference>
<keyword evidence="7" id="KW-0540">Nuclease</keyword>
<dbReference type="SUPFAM" id="SSF55658">
    <property type="entry name" value="L9 N-domain-like"/>
    <property type="match status" value="1"/>
</dbReference>
<evidence type="ECO:0000256" key="4">
    <source>
        <dbReference type="ARBA" id="ARBA00005300"/>
    </source>
</evidence>
<dbReference type="InterPro" id="IPR050092">
    <property type="entry name" value="RNase_H"/>
</dbReference>
<dbReference type="InterPro" id="IPR011320">
    <property type="entry name" value="RNase_H1_N"/>
</dbReference>
<evidence type="ECO:0000256" key="5">
    <source>
        <dbReference type="ARBA" id="ARBA00012180"/>
    </source>
</evidence>
<feature type="domain" description="RNase H type-1" evidence="12">
    <location>
        <begin position="99"/>
        <end position="229"/>
    </location>
</feature>
<comment type="cofactor">
    <cofactor evidence="2">
        <name>Mg(2+)</name>
        <dbReference type="ChEBI" id="CHEBI:18420"/>
    </cofactor>
</comment>
<dbReference type="Gene3D" id="3.40.970.10">
    <property type="entry name" value="Ribonuclease H1, N-terminal domain"/>
    <property type="match status" value="1"/>
</dbReference>
<dbReference type="SUPFAM" id="SSF53098">
    <property type="entry name" value="Ribonuclease H-like"/>
    <property type="match status" value="1"/>
</dbReference>
<dbReference type="HOGENOM" id="CLU_030894_0_1_1"/>
<evidence type="ECO:0000256" key="7">
    <source>
        <dbReference type="ARBA" id="ARBA00022722"/>
    </source>
</evidence>
<dbReference type="GO" id="GO:0046872">
    <property type="term" value="F:metal ion binding"/>
    <property type="evidence" value="ECO:0007669"/>
    <property type="project" value="UniProtKB-KW"/>
</dbReference>
<dbReference type="EnsemblProtists" id="PYU1_T002957">
    <property type="protein sequence ID" value="PYU1_T002957"/>
    <property type="gene ID" value="PYU1_G002954"/>
</dbReference>
<dbReference type="InParanoid" id="K3WDB6"/>
<dbReference type="GO" id="GO:0003676">
    <property type="term" value="F:nucleic acid binding"/>
    <property type="evidence" value="ECO:0007669"/>
    <property type="project" value="InterPro"/>
</dbReference>
<keyword evidence="10" id="KW-0378">Hydrolase</keyword>
<evidence type="ECO:0000256" key="10">
    <source>
        <dbReference type="ARBA" id="ARBA00022801"/>
    </source>
</evidence>
<dbReference type="PROSITE" id="PS50879">
    <property type="entry name" value="RNASE_H_1"/>
    <property type="match status" value="1"/>
</dbReference>
<dbReference type="InterPro" id="IPR037056">
    <property type="entry name" value="RNase_H1_N_sf"/>
</dbReference>
<keyword evidence="14" id="KW-1185">Reference proteome</keyword>
<comment type="similarity">
    <text evidence="4">Belongs to the RNase H family.</text>
</comment>
<dbReference type="EMBL" id="GL376628">
    <property type="status" value="NOT_ANNOTATED_CDS"/>
    <property type="molecule type" value="Genomic_DNA"/>
</dbReference>
<reference evidence="13" key="3">
    <citation type="submission" date="2015-02" db="UniProtKB">
        <authorList>
            <consortium name="EnsemblProtists"/>
        </authorList>
    </citation>
    <scope>IDENTIFICATION</scope>
    <source>
        <strain evidence="13">DAOM BR144</strain>
    </source>
</reference>
<keyword evidence="11" id="KW-0460">Magnesium</keyword>
<sequence length="238" mass="26744">MGGTKYYAVVNGRFSTGIFTTWEETAKQVIGFSGAKYKSFPTYQEAKEYYLANGGAAEDVEDLLQKKMKELTVNSEDPASTLVAFCGCSAHGNGTLNCEAAWACVFPNHSEWNVTKKMDDDEKPTNNRPVYLAALEALRRANVEDPERDQVLTVFTNLEILVDSMTKLAKEWEENNWVKSDGKLAKNVDLLKLLLDEQKNRQVQWKHVESEWELSCMDIAKELAQNAVHGSGQFSSDE</sequence>
<dbReference type="VEuPathDB" id="FungiDB:PYU1_G002954"/>
<comment type="catalytic activity">
    <reaction evidence="1">
        <text>Endonucleolytic cleavage to 5'-phosphomonoester.</text>
        <dbReference type="EC" id="3.1.26.4"/>
    </reaction>
</comment>
<dbReference type="PANTHER" id="PTHR10642:SF26">
    <property type="entry name" value="RIBONUCLEASE H1"/>
    <property type="match status" value="1"/>
</dbReference>
<keyword evidence="8" id="KW-0479">Metal-binding</keyword>
<dbReference type="InterPro" id="IPR009027">
    <property type="entry name" value="Ribosomal_bL9/RNase_H1_N"/>
</dbReference>
<keyword evidence="9" id="KW-0255">Endonuclease</keyword>
<evidence type="ECO:0000259" key="12">
    <source>
        <dbReference type="PROSITE" id="PS50879"/>
    </source>
</evidence>
<dbReference type="AlphaFoldDB" id="K3WDB6"/>